<dbReference type="PANTHER" id="PTHR24148">
    <property type="entry name" value="ANKYRIN REPEAT DOMAIN-CONTAINING PROTEIN 39 HOMOLOG-RELATED"/>
    <property type="match status" value="1"/>
</dbReference>
<evidence type="ECO:0000313" key="1">
    <source>
        <dbReference type="EMBL" id="KIW97263.1"/>
    </source>
</evidence>
<dbReference type="HOGENOM" id="CLU_756503_0_0_1"/>
<organism evidence="1 2">
    <name type="scientific">Cladophialophora bantiana (strain ATCC 10958 / CBS 173.52 / CDC B-1940 / NIH 8579)</name>
    <name type="common">Xylohypha bantiana</name>
    <dbReference type="NCBI Taxonomy" id="1442370"/>
    <lineage>
        <taxon>Eukaryota</taxon>
        <taxon>Fungi</taxon>
        <taxon>Dikarya</taxon>
        <taxon>Ascomycota</taxon>
        <taxon>Pezizomycotina</taxon>
        <taxon>Eurotiomycetes</taxon>
        <taxon>Chaetothyriomycetidae</taxon>
        <taxon>Chaetothyriales</taxon>
        <taxon>Herpotrichiellaceae</taxon>
        <taxon>Cladophialophora</taxon>
    </lineage>
</organism>
<dbReference type="GeneID" id="27695583"/>
<gene>
    <name evidence="1" type="ORF">Z519_02655</name>
</gene>
<accession>A0A0D2HV59</accession>
<protein>
    <recommendedName>
        <fullName evidence="3">Heterokaryon incompatibility domain-containing protein</fullName>
    </recommendedName>
</protein>
<dbReference type="PANTHER" id="PTHR24148:SF64">
    <property type="entry name" value="HETEROKARYON INCOMPATIBILITY DOMAIN-CONTAINING PROTEIN"/>
    <property type="match status" value="1"/>
</dbReference>
<keyword evidence="2" id="KW-1185">Reference proteome</keyword>
<sequence length="366" mass="41883">MSAKYFERAWTVQEAVLARDKRLLSGSHDMSWKVLEDLVTAQGSASCNELSDCEFFNRRNPNPNLPGYAFLNLSKFLPRQSLTFALTFFRRRECELLHDRVFALVGLSQIASEFPVDYGSTALELMLNTLSFSILEMLEENLVAGNTKERLRQFGLVSRILVELLDLEDGTSNKELRQTENERPRRRLFLPQIVFRGKLNVPEPREDPLSHQSHPLVDAVNDLAAWNRSHSLLKLDANIDVLLRIIGNSWLVVRKSLGHYRVIGRICIQDRRFGGYTEIPRAMFYDKYPEDGLPCVKVRPRGDIPALHDLASLGELGEVEITDARAFVLLFGLPENLELRLQILHMFAEHDNTYNANNIVMSSCPW</sequence>
<dbReference type="Proteomes" id="UP000053789">
    <property type="component" value="Unassembled WGS sequence"/>
</dbReference>
<dbReference type="InterPro" id="IPR052895">
    <property type="entry name" value="HetReg/Transcr_Mod"/>
</dbReference>
<proteinExistence type="predicted"/>
<dbReference type="VEuPathDB" id="FungiDB:Z519_02655"/>
<dbReference type="AlphaFoldDB" id="A0A0D2HV59"/>
<dbReference type="EMBL" id="KN846982">
    <property type="protein sequence ID" value="KIW97263.1"/>
    <property type="molecule type" value="Genomic_DNA"/>
</dbReference>
<reference evidence="1" key="1">
    <citation type="submission" date="2015-01" db="EMBL/GenBank/DDBJ databases">
        <title>The Genome Sequence of Cladophialophora bantiana CBS 173.52.</title>
        <authorList>
            <consortium name="The Broad Institute Genomics Platform"/>
            <person name="Cuomo C."/>
            <person name="de Hoog S."/>
            <person name="Gorbushina A."/>
            <person name="Stielow B."/>
            <person name="Teixiera M."/>
            <person name="Abouelleil A."/>
            <person name="Chapman S.B."/>
            <person name="Priest M."/>
            <person name="Young S.K."/>
            <person name="Wortman J."/>
            <person name="Nusbaum C."/>
            <person name="Birren B."/>
        </authorList>
    </citation>
    <scope>NUCLEOTIDE SEQUENCE [LARGE SCALE GENOMIC DNA]</scope>
    <source>
        <strain evidence="1">CBS 173.52</strain>
    </source>
</reference>
<evidence type="ECO:0000313" key="2">
    <source>
        <dbReference type="Proteomes" id="UP000053789"/>
    </source>
</evidence>
<evidence type="ECO:0008006" key="3">
    <source>
        <dbReference type="Google" id="ProtNLM"/>
    </source>
</evidence>
<name>A0A0D2HV59_CLAB1</name>
<dbReference type="RefSeq" id="XP_016623932.1">
    <property type="nucleotide sequence ID" value="XM_016760411.1"/>
</dbReference>